<organism evidence="3 4">
    <name type="scientific">Bordetella pseudohinzii</name>
    <dbReference type="NCBI Taxonomy" id="1331258"/>
    <lineage>
        <taxon>Bacteria</taxon>
        <taxon>Pseudomonadati</taxon>
        <taxon>Pseudomonadota</taxon>
        <taxon>Betaproteobacteria</taxon>
        <taxon>Burkholderiales</taxon>
        <taxon>Alcaligenaceae</taxon>
        <taxon>Bordetella</taxon>
    </lineage>
</organism>
<dbReference type="Pfam" id="PF10145">
    <property type="entry name" value="PhageMin_Tail"/>
    <property type="match status" value="1"/>
</dbReference>
<proteinExistence type="predicted"/>
<evidence type="ECO:0000313" key="3">
    <source>
        <dbReference type="EMBL" id="ANY15899.1"/>
    </source>
</evidence>
<evidence type="ECO:0000259" key="2">
    <source>
        <dbReference type="Pfam" id="PF10145"/>
    </source>
</evidence>
<dbReference type="RefSeq" id="WP_043208316.1">
    <property type="nucleotide sequence ID" value="NZ_CAJGUQ010000422.1"/>
</dbReference>
<dbReference type="EMBL" id="CP016440">
    <property type="protein sequence ID" value="ANY15899.1"/>
    <property type="molecule type" value="Genomic_DNA"/>
</dbReference>
<reference evidence="3 4" key="1">
    <citation type="submission" date="2016-07" db="EMBL/GenBank/DDBJ databases">
        <title>Complete genome sequences of Bordetella pseudohinzii.</title>
        <authorList>
            <person name="Spilker T."/>
            <person name="Darrah R."/>
            <person name="LiPuma J.J."/>
        </authorList>
    </citation>
    <scope>NUCLEOTIDE SEQUENCE [LARGE SCALE GENOMIC DNA]</scope>
    <source>
        <strain evidence="3 4">HI4681</strain>
    </source>
</reference>
<feature type="region of interest" description="Disordered" evidence="1">
    <location>
        <begin position="27"/>
        <end position="72"/>
    </location>
</feature>
<feature type="compositionally biased region" description="Basic and acidic residues" evidence="1">
    <location>
        <begin position="29"/>
        <end position="72"/>
    </location>
</feature>
<dbReference type="InterPro" id="IPR010090">
    <property type="entry name" value="Phage_tape_meas"/>
</dbReference>
<evidence type="ECO:0000313" key="4">
    <source>
        <dbReference type="Proteomes" id="UP000092950"/>
    </source>
</evidence>
<accession>A0ABM6DEC4</accession>
<feature type="domain" description="Phage tail tape measure protein" evidence="2">
    <location>
        <begin position="205"/>
        <end position="403"/>
    </location>
</feature>
<protein>
    <recommendedName>
        <fullName evidence="2">Phage tail tape measure protein domain-containing protein</fullName>
    </recommendedName>
</protein>
<evidence type="ECO:0000256" key="1">
    <source>
        <dbReference type="SAM" id="MobiDB-lite"/>
    </source>
</evidence>
<name>A0ABM6DEC4_9BORD</name>
<sequence length="734" mass="76760">MSGRDLRLALVATAEDRGATAKLRQINRAAERESERTSRQTTRNAERSAQDQERATQRARTASERMFRDRERLGMRSEQRIRREVQLTEASYNRLARTGRLSTDEQARAFANMQQRVRALRQEMQSVEQQQGRLSRGMSFGSRALQGYQAAAGAIAAGGYVLAQPVRRNMEYDRRLAMMANTAFADRDVAGRQRGARELDAVIRKAVAFGGSRDQAAETLDALIASGAMSQAASARLLPTLQKNAVATGADPRDLANIAIRGMQTFGISESDIPMALDMTIKAGQEGGFEIKDMARWLPQQMAAARSAGMSGLNDFGALLAANQAAMITAGTPDEAGNNLVNWLAKMTSREASMSAKKIEISPGKSIDLVGTLSAARAKGVNPMDAFVGVIDQIVGSNKEYQAIQARMKTASSTGERQAILASQADMLQGSAIGQLIPDRQAMMALVGYMNNRDYVAGIRRTLPEAQGTADMNHALIASTPSFQVERAKNVALFAENDGFNGLSRVVGEVSGKLADYGEKYPGLAQAIVTATQSLNALAAAAAAASVIGLLRGGAGAAAAARGASSAAGAARRGLGLSLGRGAGAIALGVGAKELWDIQHSDMAAGEKNAAMVQAVGGSGGGFAGALAGAKAGSMFGPWGAAAGGVAGGLLGGYVGDELGALLGKHVFNTNRDLHAEMSQAPTMATGGMDPAALQAAMIAARAQAQEIKVTVDVQNGNIVAAVNQANAQQARRH</sequence>
<gene>
    <name evidence="3" type="ORF">BBN53_08320</name>
</gene>
<dbReference type="Proteomes" id="UP000092950">
    <property type="component" value="Chromosome"/>
</dbReference>
<keyword evidence="4" id="KW-1185">Reference proteome</keyword>